<dbReference type="AlphaFoldDB" id="A0AAE1E412"/>
<evidence type="ECO:0000313" key="2">
    <source>
        <dbReference type="Proteomes" id="UP001283361"/>
    </source>
</evidence>
<protein>
    <submittedName>
        <fullName evidence="1">Uncharacterized protein</fullName>
    </submittedName>
</protein>
<keyword evidence="2" id="KW-1185">Reference proteome</keyword>
<dbReference type="EMBL" id="JAWDGP010001273">
    <property type="protein sequence ID" value="KAK3793202.1"/>
    <property type="molecule type" value="Genomic_DNA"/>
</dbReference>
<evidence type="ECO:0000313" key="1">
    <source>
        <dbReference type="EMBL" id="KAK3793202.1"/>
    </source>
</evidence>
<gene>
    <name evidence="1" type="ORF">RRG08_012878</name>
</gene>
<dbReference type="Proteomes" id="UP001283361">
    <property type="component" value="Unassembled WGS sequence"/>
</dbReference>
<accession>A0AAE1E412</accession>
<name>A0AAE1E412_9GAST</name>
<proteinExistence type="predicted"/>
<comment type="caution">
    <text evidence="1">The sequence shown here is derived from an EMBL/GenBank/DDBJ whole genome shotgun (WGS) entry which is preliminary data.</text>
</comment>
<organism evidence="1 2">
    <name type="scientific">Elysia crispata</name>
    <name type="common">lettuce slug</name>
    <dbReference type="NCBI Taxonomy" id="231223"/>
    <lineage>
        <taxon>Eukaryota</taxon>
        <taxon>Metazoa</taxon>
        <taxon>Spiralia</taxon>
        <taxon>Lophotrochozoa</taxon>
        <taxon>Mollusca</taxon>
        <taxon>Gastropoda</taxon>
        <taxon>Heterobranchia</taxon>
        <taxon>Euthyneura</taxon>
        <taxon>Panpulmonata</taxon>
        <taxon>Sacoglossa</taxon>
        <taxon>Placobranchoidea</taxon>
        <taxon>Plakobranchidae</taxon>
        <taxon>Elysia</taxon>
    </lineage>
</organism>
<reference evidence="1" key="1">
    <citation type="journal article" date="2023" name="G3 (Bethesda)">
        <title>A reference genome for the long-term kleptoplast-retaining sea slug Elysia crispata morphotype clarki.</title>
        <authorList>
            <person name="Eastman K.E."/>
            <person name="Pendleton A.L."/>
            <person name="Shaikh M.A."/>
            <person name="Suttiyut T."/>
            <person name="Ogas R."/>
            <person name="Tomko P."/>
            <person name="Gavelis G."/>
            <person name="Widhalm J.R."/>
            <person name="Wisecaver J.H."/>
        </authorList>
    </citation>
    <scope>NUCLEOTIDE SEQUENCE</scope>
    <source>
        <strain evidence="1">ECLA1</strain>
    </source>
</reference>
<sequence length="80" mass="9109">MLDDHKVKQINQIMSEFSDFLTSLPDHTQQFNVKSVSVQMTLPGRNPSIALLLLKSLSKKVKKLLELDVIKPFIVHLLLP</sequence>